<keyword evidence="4" id="KW-1185">Reference proteome</keyword>
<dbReference type="Pfam" id="PF13201">
    <property type="entry name" value="PCMD"/>
    <property type="match status" value="1"/>
</dbReference>
<dbReference type="EMBL" id="JRGF01000001">
    <property type="protein sequence ID" value="KHE42960.1"/>
    <property type="molecule type" value="Genomic_DNA"/>
</dbReference>
<evidence type="ECO:0000256" key="1">
    <source>
        <dbReference type="SAM" id="SignalP"/>
    </source>
</evidence>
<reference evidence="3 4" key="1">
    <citation type="submission" date="2014-09" db="EMBL/GenBank/DDBJ databases">
        <title>Alistipes sp. 627, sp. nov., a novel member of the family Rikenellaceae isolated from human faeces.</title>
        <authorList>
            <person name="Shkoporov A.N."/>
            <person name="Chaplin A.V."/>
            <person name="Motuzova O.V."/>
            <person name="Kafarskaia L.I."/>
            <person name="Khokhlova E.V."/>
            <person name="Efimov B.A."/>
        </authorList>
    </citation>
    <scope>NUCLEOTIDE SEQUENCE [LARGE SCALE GENOMIC DNA]</scope>
    <source>
        <strain evidence="3 4">627</strain>
    </source>
</reference>
<evidence type="ECO:0000259" key="2">
    <source>
        <dbReference type="Pfam" id="PF13201"/>
    </source>
</evidence>
<evidence type="ECO:0000313" key="4">
    <source>
        <dbReference type="Proteomes" id="UP000030889"/>
    </source>
</evidence>
<dbReference type="Pfam" id="PF14900">
    <property type="entry name" value="DUF4493"/>
    <property type="match status" value="1"/>
</dbReference>
<keyword evidence="1" id="KW-0732">Signal</keyword>
<organism evidence="3 4">
    <name type="scientific">Alistipes inops</name>
    <dbReference type="NCBI Taxonomy" id="1501391"/>
    <lineage>
        <taxon>Bacteria</taxon>
        <taxon>Pseudomonadati</taxon>
        <taxon>Bacteroidota</taxon>
        <taxon>Bacteroidia</taxon>
        <taxon>Bacteroidales</taxon>
        <taxon>Rikenellaceae</taxon>
        <taxon>Alistipes</taxon>
    </lineage>
</organism>
<feature type="signal peptide" evidence="1">
    <location>
        <begin position="1"/>
        <end position="21"/>
    </location>
</feature>
<comment type="caution">
    <text evidence="3">The sequence shown here is derived from an EMBL/GenBank/DDBJ whole genome shotgun (WGS) entry which is preliminary data.</text>
</comment>
<dbReference type="Gene3D" id="2.60.120.890">
    <property type="entry name" value="BT2081, beta-jelly-roll domain"/>
    <property type="match status" value="1"/>
</dbReference>
<feature type="chain" id="PRO_5046067896" description="Putative carbohydrate metabolism domain-containing protein" evidence="1">
    <location>
        <begin position="22"/>
        <end position="710"/>
    </location>
</feature>
<dbReference type="PROSITE" id="PS51257">
    <property type="entry name" value="PROKAR_LIPOPROTEIN"/>
    <property type="match status" value="1"/>
</dbReference>
<sequence length="710" mass="75471">MNRTAVSLAACALLLAGCVKDAPVGERGGEGECILQLSVSLPDQSRADDGAYDALALSTMRIYSLTDDGEGGTAENLIRKYRPATEVPTDLYLAAGRYRVAVEAGDGSEATFTRKSYAGGETFTLAAGDVKPLPIVCRITNIAVKVVFDGTVAQRFDEGYLAYVSASDDFSKTDAENSLVPTLKYTSDGTGYFLLPEGTKHLSWGFYGTSSDADVSAKGTKTGRIELPEPGMQYTLTFRYSKDADGELTVNVQVREWESSHDDNFNFSPQPAVSGDGFNIGEVTGYHTDPIRFAISSINPLAAVAFTAGEEYYEVMAGGEVVGSGADGISYSRTDAFNGVLTLDGDFFAGLPAGINTLDFLVTDTDGSEGKAAARIAVAGATGLVSSDLWFGTATAGAAVTDPGVVSVKIRYRVQGSDEWTEADAVRGADGYTYMAAVSGIGAGRRYEFRLVTDGSESGPLAVADTEYGVQLPNAGFEEWHQSGKPWYPYAAGGTEFWGTGNPGATTAGGEYNLTTGVEDPRPGSEGRLAAKLETKKPSFFGIGKLAAGNLFVGSFGAVSGMGGTVNMGRPFDFNARPAALRVWYKYTPVGSDKGRIFVCLVNMTDGSTSHTVDTNNAEKTAFLPDDEFLYADKSNPSTLQGHVIGYGDLMLETQVGEWTEVTIPLVYRDKYASERPNVLILTAAASYRGDYFEGEVGSTMFLDDVEFIY</sequence>
<protein>
    <recommendedName>
        <fullName evidence="2">Putative carbohydrate metabolism domain-containing protein</fullName>
    </recommendedName>
</protein>
<dbReference type="Proteomes" id="UP000030889">
    <property type="component" value="Unassembled WGS sequence"/>
</dbReference>
<accession>A0ABR4YL28</accession>
<name>A0ABR4YL28_9BACT</name>
<proteinExistence type="predicted"/>
<feature type="domain" description="Putative carbohydrate metabolism" evidence="2">
    <location>
        <begin position="477"/>
        <end position="708"/>
    </location>
</feature>
<dbReference type="InterPro" id="IPR038653">
    <property type="entry name" value="Put_CMD_sf"/>
</dbReference>
<dbReference type="InterPro" id="IPR025112">
    <property type="entry name" value="PCMD"/>
</dbReference>
<dbReference type="InterPro" id="IPR027840">
    <property type="entry name" value="DUF4493"/>
</dbReference>
<gene>
    <name evidence="3" type="ORF">LG35_00375</name>
</gene>
<evidence type="ECO:0000313" key="3">
    <source>
        <dbReference type="EMBL" id="KHE42960.1"/>
    </source>
</evidence>